<reference evidence="10" key="1">
    <citation type="submission" date="2024-01" db="EMBL/GenBank/DDBJ databases">
        <authorList>
            <person name="Webb A."/>
        </authorList>
    </citation>
    <scope>NUCLEOTIDE SEQUENCE</scope>
    <source>
        <strain evidence="10">Pm1</strain>
    </source>
</reference>
<name>A0AAV1V8N5_9STRA</name>
<keyword evidence="5" id="KW-0378">Hydrolase</keyword>
<dbReference type="PANTHER" id="PTHR13367:SF33">
    <property type="entry name" value="P-LOOP CONTAINING NUCLEOSIDE TRIPHOSPHATE HYDROLASE PROTEIN"/>
    <property type="match status" value="1"/>
</dbReference>
<dbReference type="GO" id="GO:0006508">
    <property type="term" value="P:proteolysis"/>
    <property type="evidence" value="ECO:0007669"/>
    <property type="project" value="UniProtKB-KW"/>
</dbReference>
<keyword evidence="3" id="KW-0645">Protease</keyword>
<evidence type="ECO:0000256" key="4">
    <source>
        <dbReference type="ARBA" id="ARBA00022786"/>
    </source>
</evidence>
<gene>
    <name evidence="10" type="ORF">PM001_LOCUS27137</name>
</gene>
<dbReference type="PANTHER" id="PTHR13367">
    <property type="entry name" value="UBIQUITIN THIOESTERASE"/>
    <property type="match status" value="1"/>
</dbReference>
<dbReference type="InterPro" id="IPR051346">
    <property type="entry name" value="OTU_Deubiquitinase"/>
</dbReference>
<dbReference type="InterPro" id="IPR022099">
    <property type="entry name" value="DUF3638"/>
</dbReference>
<evidence type="ECO:0000256" key="1">
    <source>
        <dbReference type="ARBA" id="ARBA00000707"/>
    </source>
</evidence>
<dbReference type="EC" id="3.4.19.12" evidence="2"/>
<evidence type="ECO:0000256" key="2">
    <source>
        <dbReference type="ARBA" id="ARBA00012759"/>
    </source>
</evidence>
<comment type="catalytic activity">
    <reaction evidence="1">
        <text>Thiol-dependent hydrolysis of ester, thioester, amide, peptide and isopeptide bonds formed by the C-terminal Gly of ubiquitin (a 76-residue protein attached to proteins as an intracellular targeting signal).</text>
        <dbReference type="EC" id="3.4.19.12"/>
    </reaction>
</comment>
<evidence type="ECO:0000313" key="10">
    <source>
        <dbReference type="EMBL" id="CAK7941987.1"/>
    </source>
</evidence>
<dbReference type="InterPro" id="IPR022105">
    <property type="entry name" value="DUF3645"/>
</dbReference>
<accession>A0AAV1V8N5</accession>
<keyword evidence="6" id="KW-0788">Thiol protease</keyword>
<evidence type="ECO:0000256" key="3">
    <source>
        <dbReference type="ARBA" id="ARBA00022670"/>
    </source>
</evidence>
<evidence type="ECO:0000256" key="5">
    <source>
        <dbReference type="ARBA" id="ARBA00022801"/>
    </source>
</evidence>
<dbReference type="GO" id="GO:0004843">
    <property type="term" value="F:cysteine-type deubiquitinase activity"/>
    <property type="evidence" value="ECO:0007669"/>
    <property type="project" value="UniProtKB-EC"/>
</dbReference>
<proteinExistence type="predicted"/>
<keyword evidence="4" id="KW-0833">Ubl conjugation pathway</keyword>
<dbReference type="Proteomes" id="UP001162060">
    <property type="component" value="Unassembled WGS sequence"/>
</dbReference>
<evidence type="ECO:0000259" key="8">
    <source>
        <dbReference type="Pfam" id="PF12340"/>
    </source>
</evidence>
<dbReference type="Pfam" id="PF12359">
    <property type="entry name" value="DUF3645"/>
    <property type="match status" value="1"/>
</dbReference>
<feature type="domain" description="DUF3645" evidence="9">
    <location>
        <begin position="1690"/>
        <end position="1721"/>
    </location>
</feature>
<dbReference type="EMBL" id="CAKLBY020000267">
    <property type="protein sequence ID" value="CAK7941987.1"/>
    <property type="molecule type" value="Genomic_DNA"/>
</dbReference>
<evidence type="ECO:0000256" key="6">
    <source>
        <dbReference type="ARBA" id="ARBA00022807"/>
    </source>
</evidence>
<dbReference type="Pfam" id="PF12340">
    <property type="entry name" value="DUF3638"/>
    <property type="match status" value="1"/>
</dbReference>
<sequence>MQTLVGQYQQVVWSWRQLPRMTSVLDVEQRSHEMLVMWTAFCLVHQRCVGEFTLCAQYNIALNWKDLRVAVLNNRAAISALRCVARYIRRWNVTTMRPPLFHLSNQAPTFDFGRRFGLSSTSMLTVYNREVETWESYEVKQWEKIEKKKSDVIKYRREIADLNENLALKQASLTTERSRLQTSYDSDGDRRYTSRLMRRLNSEIDYICSTIKKTNANLEAALLAPPYLVRPLPPSRDDAIQVIFMLTMPRHLEIMGSLCLTAQRSLAPSTVTSEMTTLPKQNSTTWQQFYYERAQKRMMTVTSVVFTASPSPFTLPRTWGPTSVDDLYNLAQYRIVCVWNPTLGGTVLSWSDAFGAKVDPFAATASSIIDSYIEKMPQSLRHFQWMNAWPGMEHTRGNMVYAKFNRQPKNSDKMSYIALGSLRAFPNQQYRKLQWALLDDVLPWSNCCAAIIVRQSIYQVGALTDELLPRLLWKSDMFDGHNGLTTFCATLMNIARKLKQTPRDFESVPLLSELAGFAAQFTDEARGIVKMFAGMARIWAENACSECREKSAPSRMAEIRQKECVLYGIALLARSLGPWDNASAQAVCEIIVLFRTSFLCASIDLECTEQMRRTENMIAEVMSRRIFEIVAYVKAHGIDHALTDLVRLVSATAPGRLEWKEFCELSLAKGQFGSCFEATDGETNVHYSINLFTGLVLTDGHAPGGLPSDIRQHESFRTLFGHCNFKVLTSNGVFRSERKYHDRLYDFALEDGELHVQELTSDTSGDIIMTLQLCSSSWVKTLTNQFPARLQSLYSHWYWAEKHCVLFCPKEAKCRDVLFIAKVDEDGLMQCYRVPVSDTTRPYGELMENLDVYDRFLRKEKLLLTVFDVLVKFEEARFLHPLKSPDGVVRIELPRFKLSFYLNGISQFESVEHKGYILATNQQFDDFLPRFQRYLVLMLKDSSDTSRPELRLLLPVGVVKEAADGVVDITICGEASRVMDVACYDIHRRLKTFETETIYARLQFAAICARAGTDVPSKRLGMTGSEAAIQILRACRSSRPFSGAENEALLSIYRLSYREPAVKILVLALRTDANRLAFLFGQTHTIAPAMESTDEKTEYANMCSNQVQRNPLRSQLRSNEEGRILGHVQHSSVSFSVEEAITCDSSSVADDYVRSIEKRLGLFLRKDTSKVKHIPTFPLDCNSANAMGTGMLDELKSSWDSYHSQSEARLKAEPAVLLDAFETVLQEVSSHRIEMETCVRDCVTKARSSTYDRLLRLANFLPLLTVSDIVRCGFDGATLHTLAPKLSETSRELVTKDVFNYMELCVLEDKVKRLIWMARRSGEVSNIIMIDELMNTRQWRSAEHPYWLAFEVEGRLQIRHEQFVIARHLIDRPGTVCQLNMGRGKTRVILPMLFLYFAQNRSSRVIRAHFLSPLLSEARQFMHRYLSATGACLDVFEQPFHRKVDLDLRRLEFVRDTLAELKRSGGIQVVAPEHRMSLELKRLELGNDGPAVEVLDAILDSNQFVDVLDECDAILHHKYHLVYAVGTPIPLGSGIERWTVTEAVLRVVANQTASSRVRKVLQAAHVSCFSPDYVTRLGSYDGTRLNTLVESTKLMRHKLKEALVLDLIDEAPFELMWLNTFGGNAARPPIVTAITDSTVSLQEALGDGLAKITPFVAQLLAMRGLVAFGVLEHCLEKRYRVDFGLPVCGTRQKKVAIPFRAADVPSERSEFSHPDVCIVLTLLGYYHGGLTKEEVRDAFKVLLRLDISEQEHQYDRWFVSVEPGLTDTDRMALCNVRHISLADSRQFETLCRVYKYCMEAINFYLNTCVFPNDTQQYPQRLSRTAWNLAAGDSTIGFSGTNDNHRLLPLSVAQREPNEPSLLGTNGKMIDTIMRVTHSYEVINPSPRRGLIPWQSVLLFAIDKTAQALIDTGALLAGVVNSDAAKFLLEQPDFAFAGVTFYDSRKEHNCWMIAEKTRQIVMPLEQAPMHEKETFVIFDEARSRGSDRKLSHNASALITLGPKLAKDKLMQGAGRMRQLGCNQTLWIASFDEVAQSVLQTSGKRALSRVSVIDVLNWVMDNTKAEAVRGLLDWAGNGIHFRKTQLNPNKELVDENWSLETMYQEKLHVDKIAKIIDSKAHLDSKLSADAVVDEICCRGFVYGLDDEVCVTSHTDECERELQIEEEIIQEREVEVMKCVPVEEKVWKYEKILCARSVKDLNGVVQVVEMTDFIRQSVIPKEMASLAWSSSRIFGTVNFFTTIGTCNTQTSVKQMNAFLRMIDVVLVFRNGQVLLLSECEADHILELLWSARGRKHCDFRFINLAFARESLARGGTITKFRDVHLALGQQLDQELPLLSTIACHVFNGETMMAKEQRAKVEQAFRDLLRPLAQRETTLSNFVTSRGNSHKWMRSFLHELCRRMDLEYCTQG</sequence>
<evidence type="ECO:0000313" key="11">
    <source>
        <dbReference type="Proteomes" id="UP001162060"/>
    </source>
</evidence>
<evidence type="ECO:0000259" key="9">
    <source>
        <dbReference type="Pfam" id="PF12359"/>
    </source>
</evidence>
<feature type="domain" description="DUF3638" evidence="8">
    <location>
        <begin position="1337"/>
        <end position="1553"/>
    </location>
</feature>
<comment type="caution">
    <text evidence="10">The sequence shown here is derived from an EMBL/GenBank/DDBJ whole genome shotgun (WGS) entry which is preliminary data.</text>
</comment>
<dbReference type="InterPro" id="IPR027417">
    <property type="entry name" value="P-loop_NTPase"/>
</dbReference>
<feature type="coiled-coil region" evidence="7">
    <location>
        <begin position="145"/>
        <end position="172"/>
    </location>
</feature>
<protein>
    <recommendedName>
        <fullName evidence="2">ubiquitinyl hydrolase 1</fullName>
        <ecNumber evidence="2">3.4.19.12</ecNumber>
    </recommendedName>
</protein>
<dbReference type="SUPFAM" id="SSF52540">
    <property type="entry name" value="P-loop containing nucleoside triphosphate hydrolases"/>
    <property type="match status" value="1"/>
</dbReference>
<organism evidence="10 11">
    <name type="scientific">Peronospora matthiolae</name>
    <dbReference type="NCBI Taxonomy" id="2874970"/>
    <lineage>
        <taxon>Eukaryota</taxon>
        <taxon>Sar</taxon>
        <taxon>Stramenopiles</taxon>
        <taxon>Oomycota</taxon>
        <taxon>Peronosporomycetes</taxon>
        <taxon>Peronosporales</taxon>
        <taxon>Peronosporaceae</taxon>
        <taxon>Peronospora</taxon>
    </lineage>
</organism>
<evidence type="ECO:0000256" key="7">
    <source>
        <dbReference type="SAM" id="Coils"/>
    </source>
</evidence>
<keyword evidence="7" id="KW-0175">Coiled coil</keyword>